<name>A0ABR3MTB3_9TELE</name>
<comment type="caution">
    <text evidence="1">The sequence shown here is derived from an EMBL/GenBank/DDBJ whole genome shotgun (WGS) entry which is preliminary data.</text>
</comment>
<reference evidence="1 2" key="1">
    <citation type="submission" date="2023-09" db="EMBL/GenBank/DDBJ databases">
        <authorList>
            <person name="Wang M."/>
        </authorList>
    </citation>
    <scope>NUCLEOTIDE SEQUENCE [LARGE SCALE GENOMIC DNA]</scope>
    <source>
        <strain evidence="1">GT-2023</strain>
        <tissue evidence="1">Liver</tissue>
    </source>
</reference>
<keyword evidence="2" id="KW-1185">Reference proteome</keyword>
<evidence type="ECO:0008006" key="3">
    <source>
        <dbReference type="Google" id="ProtNLM"/>
    </source>
</evidence>
<organism evidence="1 2">
    <name type="scientific">Cirrhinus molitorella</name>
    <name type="common">mud carp</name>
    <dbReference type="NCBI Taxonomy" id="172907"/>
    <lineage>
        <taxon>Eukaryota</taxon>
        <taxon>Metazoa</taxon>
        <taxon>Chordata</taxon>
        <taxon>Craniata</taxon>
        <taxon>Vertebrata</taxon>
        <taxon>Euteleostomi</taxon>
        <taxon>Actinopterygii</taxon>
        <taxon>Neopterygii</taxon>
        <taxon>Teleostei</taxon>
        <taxon>Ostariophysi</taxon>
        <taxon>Cypriniformes</taxon>
        <taxon>Cyprinidae</taxon>
        <taxon>Labeoninae</taxon>
        <taxon>Labeonini</taxon>
        <taxon>Cirrhinus</taxon>
    </lineage>
</organism>
<evidence type="ECO:0000313" key="2">
    <source>
        <dbReference type="Proteomes" id="UP001558613"/>
    </source>
</evidence>
<dbReference type="EMBL" id="JAYMGO010000009">
    <property type="protein sequence ID" value="KAL1267866.1"/>
    <property type="molecule type" value="Genomic_DNA"/>
</dbReference>
<gene>
    <name evidence="1" type="ORF">QQF64_033229</name>
</gene>
<dbReference type="Proteomes" id="UP001558613">
    <property type="component" value="Unassembled WGS sequence"/>
</dbReference>
<accession>A0ABR3MTB3</accession>
<evidence type="ECO:0000313" key="1">
    <source>
        <dbReference type="EMBL" id="KAL1267866.1"/>
    </source>
</evidence>
<protein>
    <recommendedName>
        <fullName evidence="3">Secreted protein</fullName>
    </recommendedName>
</protein>
<sequence length="101" mass="11287">MHACVPSCPCVVISCARMLHEVRAQRHTRAPAHALWQCRAGCRDHVRHVFTPAEKKKPVKKHPNSLRDAFNRRISIGGTSVSAAAERTVGSCVYLCRMIRV</sequence>
<proteinExistence type="predicted"/>